<organism evidence="3 4">
    <name type="scientific">Aureobasidium namibiae CBS 147.97</name>
    <dbReference type="NCBI Taxonomy" id="1043004"/>
    <lineage>
        <taxon>Eukaryota</taxon>
        <taxon>Fungi</taxon>
        <taxon>Dikarya</taxon>
        <taxon>Ascomycota</taxon>
        <taxon>Pezizomycotina</taxon>
        <taxon>Dothideomycetes</taxon>
        <taxon>Dothideomycetidae</taxon>
        <taxon>Dothideales</taxon>
        <taxon>Saccotheciaceae</taxon>
        <taxon>Aureobasidium</taxon>
    </lineage>
</organism>
<dbReference type="STRING" id="1043004.A0A074X0R4"/>
<keyword evidence="1" id="KW-1133">Transmembrane helix</keyword>
<evidence type="ECO:0000313" key="4">
    <source>
        <dbReference type="Proteomes" id="UP000027730"/>
    </source>
</evidence>
<keyword evidence="1" id="KW-0472">Membrane</keyword>
<evidence type="ECO:0000313" key="3">
    <source>
        <dbReference type="EMBL" id="KEQ77374.1"/>
    </source>
</evidence>
<protein>
    <recommendedName>
        <fullName evidence="1">Protein YOP1</fullName>
    </recommendedName>
</protein>
<gene>
    <name evidence="3" type="ORF">M436DRAFT_36771</name>
</gene>
<dbReference type="EMBL" id="KL584702">
    <property type="protein sequence ID" value="KEQ77374.1"/>
    <property type="molecule type" value="Genomic_DNA"/>
</dbReference>
<evidence type="ECO:0000256" key="1">
    <source>
        <dbReference type="RuleBase" id="RU362006"/>
    </source>
</evidence>
<dbReference type="RefSeq" id="XP_013431918.1">
    <property type="nucleotide sequence ID" value="XM_013576464.1"/>
</dbReference>
<evidence type="ECO:0000256" key="2">
    <source>
        <dbReference type="SAM" id="MobiDB-lite"/>
    </source>
</evidence>
<dbReference type="PANTHER" id="PTHR12300">
    <property type="entry name" value="HVA22-LIKE PROTEINS"/>
    <property type="match status" value="1"/>
</dbReference>
<dbReference type="GeneID" id="25408695"/>
<comment type="subcellular location">
    <subcellularLocation>
        <location evidence="1">Membrane</location>
        <topology evidence="1">Multi-pass membrane protein</topology>
    </subcellularLocation>
</comment>
<name>A0A074X0R4_9PEZI</name>
<accession>A0A074X0R4</accession>
<comment type="similarity">
    <text evidence="1">Belongs to the DP1 family.</text>
</comment>
<feature type="transmembrane region" description="Helical" evidence="1">
    <location>
        <begin position="6"/>
        <end position="26"/>
    </location>
</feature>
<dbReference type="AlphaFoldDB" id="A0A074X0R4"/>
<feature type="transmembrane region" description="Helical" evidence="1">
    <location>
        <begin position="38"/>
        <end position="58"/>
    </location>
</feature>
<dbReference type="Pfam" id="PF03134">
    <property type="entry name" value="TB2_DP1_HVA22"/>
    <property type="match status" value="1"/>
</dbReference>
<comment type="caution">
    <text evidence="1">Lacks conserved residue(s) required for the propagation of feature annotation.</text>
</comment>
<feature type="compositionally biased region" description="Basic and acidic residues" evidence="2">
    <location>
        <begin position="327"/>
        <end position="339"/>
    </location>
</feature>
<keyword evidence="4" id="KW-1185">Reference proteome</keyword>
<dbReference type="InterPro" id="IPR004345">
    <property type="entry name" value="TB2_DP1_HVA22"/>
</dbReference>
<sequence>MFGFVADILTSVTSILFPIFASYKALRSSDPAQLAPWLMYWTTLSLALAAESFLYPILSWVPFYSWIRFGAHLYLVLPGQQGSVFVYQNYIHPFLYQHERDIDRFITNSHDKAKAAGLQYLKQGIEWVKVNLLGMQPRRPTPPASRNVSYSQALLNRFVMPSARPDGYSGASSSQSAPGANDLFSMLGGMMAQAAGPGGPSRSRDAQARDLSASGNLVPQNLSGDERSAFVSTQKDYLRTLLEAFDKEASREHTPNTSPPYPTNDGPGPNFQDFLRPAAEGLLNRNKSETEFEDLGYEHVSTGSNRPSPKPHEKSGSWSKWVWGNYGEKDSAAGQKKND</sequence>
<dbReference type="GO" id="GO:0016020">
    <property type="term" value="C:membrane"/>
    <property type="evidence" value="ECO:0007669"/>
    <property type="project" value="UniProtKB-SubCell"/>
</dbReference>
<keyword evidence="1" id="KW-0812">Transmembrane</keyword>
<dbReference type="HOGENOM" id="CLU_048918_0_0_1"/>
<dbReference type="OrthoDB" id="434647at2759"/>
<dbReference type="PANTHER" id="PTHR12300:SF177">
    <property type="entry name" value="PROTEIN YOP1"/>
    <property type="match status" value="1"/>
</dbReference>
<feature type="region of interest" description="Disordered" evidence="2">
    <location>
        <begin position="246"/>
        <end position="339"/>
    </location>
</feature>
<dbReference type="Proteomes" id="UP000027730">
    <property type="component" value="Unassembled WGS sequence"/>
</dbReference>
<proteinExistence type="inferred from homology"/>
<reference evidence="3 4" key="1">
    <citation type="journal article" date="2014" name="BMC Genomics">
        <title>Genome sequencing of four Aureobasidium pullulans varieties: biotechnological potential, stress tolerance, and description of new species.</title>
        <authorList>
            <person name="Gostin Ar C."/>
            <person name="Ohm R.A."/>
            <person name="Kogej T."/>
            <person name="Sonjak S."/>
            <person name="Turk M."/>
            <person name="Zajc J."/>
            <person name="Zalar P."/>
            <person name="Grube M."/>
            <person name="Sun H."/>
            <person name="Han J."/>
            <person name="Sharma A."/>
            <person name="Chiniquy J."/>
            <person name="Ngan C.Y."/>
            <person name="Lipzen A."/>
            <person name="Barry K."/>
            <person name="Grigoriev I.V."/>
            <person name="Gunde-Cimerman N."/>
        </authorList>
    </citation>
    <scope>NUCLEOTIDE SEQUENCE [LARGE SCALE GENOMIC DNA]</scope>
    <source>
        <strain evidence="3 4">CBS 147.97</strain>
    </source>
</reference>